<reference evidence="1 2" key="1">
    <citation type="submission" date="2023-11" db="EMBL/GenBank/DDBJ databases">
        <authorList>
            <person name="Bao R."/>
        </authorList>
    </citation>
    <scope>NUCLEOTIDE SEQUENCE [LARGE SCALE GENOMIC DNA]</scope>
    <source>
        <strain evidence="1 2">PJ23</strain>
    </source>
</reference>
<evidence type="ECO:0000313" key="1">
    <source>
        <dbReference type="EMBL" id="MDX6807148.1"/>
    </source>
</evidence>
<dbReference type="RefSeq" id="WP_319845270.1">
    <property type="nucleotide sequence ID" value="NZ_JAXAFJ010000009.1"/>
</dbReference>
<comment type="caution">
    <text evidence="1">The sequence shown here is derived from an EMBL/GenBank/DDBJ whole genome shotgun (WGS) entry which is preliminary data.</text>
</comment>
<dbReference type="Proteomes" id="UP001274321">
    <property type="component" value="Unassembled WGS sequence"/>
</dbReference>
<name>A0ABU4RSI2_9HYPH</name>
<organism evidence="1 2">
    <name type="scientific">Terrihabitans rhizophilus</name>
    <dbReference type="NCBI Taxonomy" id="3092662"/>
    <lineage>
        <taxon>Bacteria</taxon>
        <taxon>Pseudomonadati</taxon>
        <taxon>Pseudomonadota</taxon>
        <taxon>Alphaproteobacteria</taxon>
        <taxon>Hyphomicrobiales</taxon>
        <taxon>Terrihabitans</taxon>
    </lineage>
</organism>
<sequence>MTVSLPVLIEAHKIAQAEYDAAMEAFDVAEDATIDADQASPVTTPLFFTPNGMPRSNVRLGSRCDHDGAGIREKIERCHRDLTGSGLYNPLHVEASRTRALASLEAAVAEIQSRPATIAFRASDERFSQSLRVRDAACLDLFAHRPRDAADAAARAAYVQQAESCRAFLEGTTGCHEDEFLENLLHRLISDPVA</sequence>
<keyword evidence="2" id="KW-1185">Reference proteome</keyword>
<gene>
    <name evidence="1" type="ORF">SCD90_13840</name>
</gene>
<dbReference type="EMBL" id="JAXAFJ010000009">
    <property type="protein sequence ID" value="MDX6807148.1"/>
    <property type="molecule type" value="Genomic_DNA"/>
</dbReference>
<proteinExistence type="predicted"/>
<accession>A0ABU4RSI2</accession>
<protein>
    <submittedName>
        <fullName evidence="1">Uncharacterized protein</fullName>
    </submittedName>
</protein>
<evidence type="ECO:0000313" key="2">
    <source>
        <dbReference type="Proteomes" id="UP001274321"/>
    </source>
</evidence>